<organism evidence="2 3">
    <name type="scientific">Streptomyces cellostaticus</name>
    <dbReference type="NCBI Taxonomy" id="67285"/>
    <lineage>
        <taxon>Bacteria</taxon>
        <taxon>Bacillati</taxon>
        <taxon>Actinomycetota</taxon>
        <taxon>Actinomycetes</taxon>
        <taxon>Kitasatosporales</taxon>
        <taxon>Streptomycetaceae</taxon>
        <taxon>Streptomyces</taxon>
    </lineage>
</organism>
<dbReference type="InterPro" id="IPR036689">
    <property type="entry name" value="ESAT-6-like_sf"/>
</dbReference>
<keyword evidence="3" id="KW-1185">Reference proteome</keyword>
<reference evidence="2 3" key="1">
    <citation type="submission" date="2015-10" db="EMBL/GenBank/DDBJ databases">
        <title>Draft genome sequence of Streptomyces cellostaticus DSM 40189, type strain for the species Streptomyces cellostaticus.</title>
        <authorList>
            <person name="Ruckert C."/>
            <person name="Winkler A."/>
            <person name="Kalinowski J."/>
            <person name="Kampfer P."/>
            <person name="Glaeser S."/>
        </authorList>
    </citation>
    <scope>NUCLEOTIDE SEQUENCE [LARGE SCALE GENOMIC DNA]</scope>
    <source>
        <strain evidence="2 3">DSM 40189</strain>
    </source>
</reference>
<name>A0A101NDT3_9ACTN</name>
<dbReference type="RefSeq" id="WP_067008876.1">
    <property type="nucleotide sequence ID" value="NZ_BNDU01000006.1"/>
</dbReference>
<dbReference type="Pfam" id="PF06013">
    <property type="entry name" value="WXG100"/>
    <property type="match status" value="1"/>
</dbReference>
<comment type="similarity">
    <text evidence="1">Belongs to the WXG100 family.</text>
</comment>
<dbReference type="NCBIfam" id="TIGR03930">
    <property type="entry name" value="WXG100_ESAT6"/>
    <property type="match status" value="1"/>
</dbReference>
<evidence type="ECO:0000256" key="1">
    <source>
        <dbReference type="RuleBase" id="RU362001"/>
    </source>
</evidence>
<gene>
    <name evidence="2" type="ORF">AQI88_37530</name>
</gene>
<accession>A0A101NDT3</accession>
<dbReference type="InterPro" id="IPR010310">
    <property type="entry name" value="T7SS_ESAT-6-like"/>
</dbReference>
<proteinExistence type="inferred from homology"/>
<comment type="caution">
    <text evidence="2">The sequence shown here is derived from an EMBL/GenBank/DDBJ whole genome shotgun (WGS) entry which is preliminary data.</text>
</comment>
<sequence>MGVNNSGELEVTYSGLDETATQLANHAKRLEESLEAIKQKVAGVASMWEGEAHTAYTEQQAAWDREAHGIHEALMAIGKVVHAAGGDYQGGDKKAASYFM</sequence>
<dbReference type="STRING" id="67285.AQI88_37530"/>
<dbReference type="EMBL" id="LMWL01000080">
    <property type="protein sequence ID" value="KUM91346.1"/>
    <property type="molecule type" value="Genomic_DNA"/>
</dbReference>
<protein>
    <recommendedName>
        <fullName evidence="1">ESAT-6-like protein</fullName>
    </recommendedName>
</protein>
<dbReference type="Gene3D" id="1.10.287.1060">
    <property type="entry name" value="ESAT-6-like"/>
    <property type="match status" value="1"/>
</dbReference>
<dbReference type="OrthoDB" id="4308755at2"/>
<dbReference type="SUPFAM" id="SSF140453">
    <property type="entry name" value="EsxAB dimer-like"/>
    <property type="match status" value="1"/>
</dbReference>
<dbReference type="AlphaFoldDB" id="A0A101NDT3"/>
<dbReference type="Proteomes" id="UP000054241">
    <property type="component" value="Unassembled WGS sequence"/>
</dbReference>
<evidence type="ECO:0000313" key="2">
    <source>
        <dbReference type="EMBL" id="KUM91346.1"/>
    </source>
</evidence>
<evidence type="ECO:0000313" key="3">
    <source>
        <dbReference type="Proteomes" id="UP000054241"/>
    </source>
</evidence>